<dbReference type="EMBL" id="SZWF01000007">
    <property type="protein sequence ID" value="KAA9394321.1"/>
    <property type="molecule type" value="Genomic_DNA"/>
</dbReference>
<protein>
    <submittedName>
        <fullName evidence="1">Uncharacterized protein</fullName>
    </submittedName>
</protein>
<dbReference type="RefSeq" id="WP_158033692.1">
    <property type="nucleotide sequence ID" value="NZ_ML708616.1"/>
</dbReference>
<gene>
    <name evidence="1" type="ORF">FCK90_07545</name>
</gene>
<reference evidence="1 2" key="1">
    <citation type="submission" date="2019-05" db="EMBL/GenBank/DDBJ databases">
        <title>Kocuria coralli sp. nov., a novel actinobacterium isolated from coral reef seawater.</title>
        <authorList>
            <person name="Li J."/>
        </authorList>
    </citation>
    <scope>NUCLEOTIDE SEQUENCE [LARGE SCALE GENOMIC DNA]</scope>
    <source>
        <strain evidence="1 2">SCSIO 13007</strain>
    </source>
</reference>
<name>A0A5J5L026_9MICC</name>
<comment type="caution">
    <text evidence="1">The sequence shown here is derived from an EMBL/GenBank/DDBJ whole genome shotgun (WGS) entry which is preliminary data.</text>
</comment>
<dbReference type="OrthoDB" id="2361182at2"/>
<evidence type="ECO:0000313" key="2">
    <source>
        <dbReference type="Proteomes" id="UP000325957"/>
    </source>
</evidence>
<dbReference type="InterPro" id="IPR046155">
    <property type="entry name" value="DUF6157"/>
</dbReference>
<sequence length="134" mass="15190">MHSTNYRRTLITVASDTRAQKGTEPPHGKGSIAERQYVLLHNREYQLTSDELIFTVYADRQGIPAQERGRALKEYYAQGRACLRSSPLAKSYGWGFHFDDDGLLALVPVDSQRYAELIEDDSVTKLPAMRSKRA</sequence>
<dbReference type="Proteomes" id="UP000325957">
    <property type="component" value="Unassembled WGS sequence"/>
</dbReference>
<evidence type="ECO:0000313" key="1">
    <source>
        <dbReference type="EMBL" id="KAA9394321.1"/>
    </source>
</evidence>
<organism evidence="1 2">
    <name type="scientific">Kocuria coralli</name>
    <dbReference type="NCBI Taxonomy" id="1461025"/>
    <lineage>
        <taxon>Bacteria</taxon>
        <taxon>Bacillati</taxon>
        <taxon>Actinomycetota</taxon>
        <taxon>Actinomycetes</taxon>
        <taxon>Micrococcales</taxon>
        <taxon>Micrococcaceae</taxon>
        <taxon>Kocuria</taxon>
    </lineage>
</organism>
<proteinExistence type="predicted"/>
<dbReference type="Pfam" id="PF19654">
    <property type="entry name" value="DUF6157"/>
    <property type="match status" value="1"/>
</dbReference>
<accession>A0A5J5L026</accession>
<dbReference type="AlphaFoldDB" id="A0A5J5L026"/>
<keyword evidence="2" id="KW-1185">Reference proteome</keyword>